<accession>A0A9D4N5C9</accession>
<name>A0A9D4N5C9_DREPO</name>
<evidence type="ECO:0000313" key="3">
    <source>
        <dbReference type="Proteomes" id="UP000828390"/>
    </source>
</evidence>
<evidence type="ECO:0000256" key="1">
    <source>
        <dbReference type="SAM" id="MobiDB-lite"/>
    </source>
</evidence>
<keyword evidence="3" id="KW-1185">Reference proteome</keyword>
<reference evidence="2" key="2">
    <citation type="submission" date="2020-11" db="EMBL/GenBank/DDBJ databases">
        <authorList>
            <person name="McCartney M.A."/>
            <person name="Auch B."/>
            <person name="Kono T."/>
            <person name="Mallez S."/>
            <person name="Becker A."/>
            <person name="Gohl D.M."/>
            <person name="Silverstein K.A.T."/>
            <person name="Koren S."/>
            <person name="Bechman K.B."/>
            <person name="Herman A."/>
            <person name="Abrahante J.E."/>
            <person name="Garbe J."/>
        </authorList>
    </citation>
    <scope>NUCLEOTIDE SEQUENCE</scope>
    <source>
        <strain evidence="2">Duluth1</strain>
        <tissue evidence="2">Whole animal</tissue>
    </source>
</reference>
<dbReference type="Proteomes" id="UP000828390">
    <property type="component" value="Unassembled WGS sequence"/>
</dbReference>
<reference evidence="2" key="1">
    <citation type="journal article" date="2019" name="bioRxiv">
        <title>The Genome of the Zebra Mussel, Dreissena polymorpha: A Resource for Invasive Species Research.</title>
        <authorList>
            <person name="McCartney M.A."/>
            <person name="Auch B."/>
            <person name="Kono T."/>
            <person name="Mallez S."/>
            <person name="Zhang Y."/>
            <person name="Obille A."/>
            <person name="Becker A."/>
            <person name="Abrahante J.E."/>
            <person name="Garbe J."/>
            <person name="Badalamenti J.P."/>
            <person name="Herman A."/>
            <person name="Mangelson H."/>
            <person name="Liachko I."/>
            <person name="Sullivan S."/>
            <person name="Sone E.D."/>
            <person name="Koren S."/>
            <person name="Silverstein K.A.T."/>
            <person name="Beckman K.B."/>
            <person name="Gohl D.M."/>
        </authorList>
    </citation>
    <scope>NUCLEOTIDE SEQUENCE</scope>
    <source>
        <strain evidence="2">Duluth1</strain>
        <tissue evidence="2">Whole animal</tissue>
    </source>
</reference>
<dbReference type="AlphaFoldDB" id="A0A9D4N5C9"/>
<gene>
    <name evidence="2" type="ORF">DPMN_014080</name>
</gene>
<feature type="region of interest" description="Disordered" evidence="1">
    <location>
        <begin position="1"/>
        <end position="26"/>
    </location>
</feature>
<dbReference type="EMBL" id="JAIWYP010000001">
    <property type="protein sequence ID" value="KAH3890013.1"/>
    <property type="molecule type" value="Genomic_DNA"/>
</dbReference>
<protein>
    <submittedName>
        <fullName evidence="2">Uncharacterized protein</fullName>
    </submittedName>
</protein>
<organism evidence="2 3">
    <name type="scientific">Dreissena polymorpha</name>
    <name type="common">Zebra mussel</name>
    <name type="synonym">Mytilus polymorpha</name>
    <dbReference type="NCBI Taxonomy" id="45954"/>
    <lineage>
        <taxon>Eukaryota</taxon>
        <taxon>Metazoa</taxon>
        <taxon>Spiralia</taxon>
        <taxon>Lophotrochozoa</taxon>
        <taxon>Mollusca</taxon>
        <taxon>Bivalvia</taxon>
        <taxon>Autobranchia</taxon>
        <taxon>Heteroconchia</taxon>
        <taxon>Euheterodonta</taxon>
        <taxon>Imparidentia</taxon>
        <taxon>Neoheterodontei</taxon>
        <taxon>Myida</taxon>
        <taxon>Dreissenoidea</taxon>
        <taxon>Dreissenidae</taxon>
        <taxon>Dreissena</taxon>
    </lineage>
</organism>
<proteinExistence type="predicted"/>
<comment type="caution">
    <text evidence="2">The sequence shown here is derived from an EMBL/GenBank/DDBJ whole genome shotgun (WGS) entry which is preliminary data.</text>
</comment>
<evidence type="ECO:0000313" key="2">
    <source>
        <dbReference type="EMBL" id="KAH3890013.1"/>
    </source>
</evidence>
<sequence length="110" mass="12336">MEQTREHQTSNAERFGLISEPQALSTHENPLKNKNFLVPFGIMSSNHLASSLKSPAVLFCPLSTLRDVTDDKLAQNLRRIVMESSSMSANKKLTPVQLARGVYNLHFLKI</sequence>